<dbReference type="Pfam" id="PF04588">
    <property type="entry name" value="HIG_1_N"/>
    <property type="match status" value="1"/>
</dbReference>
<keyword evidence="7" id="KW-1185">Reference proteome</keyword>
<sequence>MVTVLKVLVVVSVLATLGVMFAGMAGLARSEQGGGARSNMLMRWRVGLQFLTVILFLLLLLVMRG</sequence>
<dbReference type="NCBIfam" id="NF033233">
    <property type="entry name" value="twin_helix"/>
    <property type="match status" value="1"/>
</dbReference>
<name>A0A317FKP6_9PROT</name>
<evidence type="ECO:0000313" key="7">
    <source>
        <dbReference type="Proteomes" id="UP000245765"/>
    </source>
</evidence>
<keyword evidence="3 4" id="KW-0472">Membrane</keyword>
<evidence type="ECO:0000259" key="5">
    <source>
        <dbReference type="PROSITE" id="PS51503"/>
    </source>
</evidence>
<evidence type="ECO:0000256" key="1">
    <source>
        <dbReference type="ARBA" id="ARBA00022692"/>
    </source>
</evidence>
<comment type="caution">
    <text evidence="6">The sequence shown here is derived from an EMBL/GenBank/DDBJ whole genome shotgun (WGS) entry which is preliminary data.</text>
</comment>
<feature type="domain" description="HIG1" evidence="5">
    <location>
        <begin position="1"/>
        <end position="65"/>
    </location>
</feature>
<keyword evidence="2 4" id="KW-1133">Transmembrane helix</keyword>
<dbReference type="Proteomes" id="UP000245765">
    <property type="component" value="Unassembled WGS sequence"/>
</dbReference>
<dbReference type="EMBL" id="QGNA01000001">
    <property type="protein sequence ID" value="PWS38932.1"/>
    <property type="molecule type" value="Genomic_DNA"/>
</dbReference>
<protein>
    <submittedName>
        <fullName evidence="6">Twin transmembrane helix small protein</fullName>
    </submittedName>
</protein>
<proteinExistence type="predicted"/>
<evidence type="ECO:0000256" key="4">
    <source>
        <dbReference type="SAM" id="Phobius"/>
    </source>
</evidence>
<feature type="transmembrane region" description="Helical" evidence="4">
    <location>
        <begin position="46"/>
        <end position="63"/>
    </location>
</feature>
<gene>
    <name evidence="6" type="ORF">DFH01_06710</name>
</gene>
<evidence type="ECO:0000313" key="6">
    <source>
        <dbReference type="EMBL" id="PWS38932.1"/>
    </source>
</evidence>
<organism evidence="6 7">
    <name type="scientific">Falsiroseomonas bella</name>
    <dbReference type="NCBI Taxonomy" id="2184016"/>
    <lineage>
        <taxon>Bacteria</taxon>
        <taxon>Pseudomonadati</taxon>
        <taxon>Pseudomonadota</taxon>
        <taxon>Alphaproteobacteria</taxon>
        <taxon>Acetobacterales</taxon>
        <taxon>Roseomonadaceae</taxon>
        <taxon>Falsiroseomonas</taxon>
    </lineage>
</organism>
<dbReference type="RefSeq" id="WP_109869553.1">
    <property type="nucleotide sequence ID" value="NZ_QGNA01000001.1"/>
</dbReference>
<evidence type="ECO:0000256" key="3">
    <source>
        <dbReference type="ARBA" id="ARBA00023136"/>
    </source>
</evidence>
<evidence type="ECO:0000256" key="2">
    <source>
        <dbReference type="ARBA" id="ARBA00022989"/>
    </source>
</evidence>
<dbReference type="AlphaFoldDB" id="A0A317FKP6"/>
<reference evidence="7" key="1">
    <citation type="submission" date="2018-05" db="EMBL/GenBank/DDBJ databases">
        <authorList>
            <person name="Du Z."/>
            <person name="Wang X."/>
        </authorList>
    </citation>
    <scope>NUCLEOTIDE SEQUENCE [LARGE SCALE GENOMIC DNA]</scope>
    <source>
        <strain evidence="7">CQN31</strain>
    </source>
</reference>
<dbReference type="PROSITE" id="PS51503">
    <property type="entry name" value="HIG1"/>
    <property type="match status" value="1"/>
</dbReference>
<dbReference type="InterPro" id="IPR007667">
    <property type="entry name" value="Hypoxia_induced_domain"/>
</dbReference>
<keyword evidence="1 4" id="KW-0812">Transmembrane</keyword>
<accession>A0A317FKP6</accession>